<evidence type="ECO:0000313" key="3">
    <source>
        <dbReference type="Proteomes" id="UP000639772"/>
    </source>
</evidence>
<dbReference type="Proteomes" id="UP000639772">
    <property type="component" value="Chromosome 10"/>
</dbReference>
<evidence type="ECO:0000256" key="1">
    <source>
        <dbReference type="SAM" id="MobiDB-lite"/>
    </source>
</evidence>
<dbReference type="AlphaFoldDB" id="A0A835Q9R6"/>
<protein>
    <submittedName>
        <fullName evidence="2">Uncharacterized protein</fullName>
    </submittedName>
</protein>
<evidence type="ECO:0000313" key="2">
    <source>
        <dbReference type="EMBL" id="KAG0464988.1"/>
    </source>
</evidence>
<proteinExistence type="predicted"/>
<reference evidence="2 3" key="1">
    <citation type="journal article" date="2020" name="Nat. Food">
        <title>A phased Vanilla planifolia genome enables genetic improvement of flavour and production.</title>
        <authorList>
            <person name="Hasing T."/>
            <person name="Tang H."/>
            <person name="Brym M."/>
            <person name="Khazi F."/>
            <person name="Huang T."/>
            <person name="Chambers A.H."/>
        </authorList>
    </citation>
    <scope>NUCLEOTIDE SEQUENCE [LARGE SCALE GENOMIC DNA]</scope>
    <source>
        <tissue evidence="2">Leaf</tissue>
    </source>
</reference>
<sequence>MHPISRWGRRVKKPARAALRVIIDAATTDVGERRETQPPPSATSSTAIPLLLWAHPSPDVADDISSLWHHHLLLLLLRRGGNLLRPQRGPCPGLLVLGLTAFLAPRMQRSVLRIALRHNVADGDTPRRPSSLVISVDHILQRKAEVGVRSAAGGQWRRCGVSEDYAGCVSGCRSAFERHFAASPITVKSASTNSSRDERDFTTAVARDTPHTKNKETNNTSHTQWKIFQL</sequence>
<accession>A0A835Q9R6</accession>
<gene>
    <name evidence="2" type="ORF">HPP92_019152</name>
</gene>
<feature type="region of interest" description="Disordered" evidence="1">
    <location>
        <begin position="188"/>
        <end position="223"/>
    </location>
</feature>
<organism evidence="2 3">
    <name type="scientific">Vanilla planifolia</name>
    <name type="common">Vanilla</name>
    <dbReference type="NCBI Taxonomy" id="51239"/>
    <lineage>
        <taxon>Eukaryota</taxon>
        <taxon>Viridiplantae</taxon>
        <taxon>Streptophyta</taxon>
        <taxon>Embryophyta</taxon>
        <taxon>Tracheophyta</taxon>
        <taxon>Spermatophyta</taxon>
        <taxon>Magnoliopsida</taxon>
        <taxon>Liliopsida</taxon>
        <taxon>Asparagales</taxon>
        <taxon>Orchidaceae</taxon>
        <taxon>Vanilloideae</taxon>
        <taxon>Vanilleae</taxon>
        <taxon>Vanilla</taxon>
    </lineage>
</organism>
<comment type="caution">
    <text evidence="2">The sequence shown here is derived from an EMBL/GenBank/DDBJ whole genome shotgun (WGS) entry which is preliminary data.</text>
</comment>
<name>A0A835Q9R6_VANPL</name>
<dbReference type="EMBL" id="JADCNM010000010">
    <property type="protein sequence ID" value="KAG0464988.1"/>
    <property type="molecule type" value="Genomic_DNA"/>
</dbReference>